<proteinExistence type="predicted"/>
<keyword evidence="1" id="KW-1133">Transmembrane helix</keyword>
<dbReference type="Proteomes" id="UP001150907">
    <property type="component" value="Unassembled WGS sequence"/>
</dbReference>
<feature type="non-terminal residue" evidence="2">
    <location>
        <position position="66"/>
    </location>
</feature>
<protein>
    <submittedName>
        <fullName evidence="2">Uncharacterized protein</fullName>
    </submittedName>
</protein>
<evidence type="ECO:0000313" key="2">
    <source>
        <dbReference type="EMBL" id="KAJ1997621.1"/>
    </source>
</evidence>
<sequence length="66" mass="7179">MLDLVTPSTLGGLAVLGVVGYYSYRRYVGGCRVRLVTSDAKTSLVVRQTTEEGIVTLHDALYDECP</sequence>
<reference evidence="2" key="1">
    <citation type="submission" date="2022-07" db="EMBL/GenBank/DDBJ databases">
        <title>Phylogenomic reconstructions and comparative analyses of Kickxellomycotina fungi.</title>
        <authorList>
            <person name="Reynolds N.K."/>
            <person name="Stajich J.E."/>
            <person name="Barry K."/>
            <person name="Grigoriev I.V."/>
            <person name="Crous P."/>
            <person name="Smith M.E."/>
        </authorList>
    </citation>
    <scope>NUCLEOTIDE SEQUENCE</scope>
    <source>
        <strain evidence="2">IMI 214461</strain>
    </source>
</reference>
<dbReference type="OrthoDB" id="5954035at2759"/>
<evidence type="ECO:0000256" key="1">
    <source>
        <dbReference type="SAM" id="Phobius"/>
    </source>
</evidence>
<organism evidence="2 3">
    <name type="scientific">Coemansia thaxteri</name>
    <dbReference type="NCBI Taxonomy" id="2663907"/>
    <lineage>
        <taxon>Eukaryota</taxon>
        <taxon>Fungi</taxon>
        <taxon>Fungi incertae sedis</taxon>
        <taxon>Zoopagomycota</taxon>
        <taxon>Kickxellomycotina</taxon>
        <taxon>Kickxellomycetes</taxon>
        <taxon>Kickxellales</taxon>
        <taxon>Kickxellaceae</taxon>
        <taxon>Coemansia</taxon>
    </lineage>
</organism>
<dbReference type="AlphaFoldDB" id="A0A9W8BC97"/>
<gene>
    <name evidence="2" type="ORF">H4R26_005765</name>
</gene>
<feature type="transmembrane region" description="Helical" evidence="1">
    <location>
        <begin position="6"/>
        <end position="24"/>
    </location>
</feature>
<keyword evidence="1" id="KW-0812">Transmembrane</keyword>
<keyword evidence="3" id="KW-1185">Reference proteome</keyword>
<comment type="caution">
    <text evidence="2">The sequence shown here is derived from an EMBL/GenBank/DDBJ whole genome shotgun (WGS) entry which is preliminary data.</text>
</comment>
<name>A0A9W8BC97_9FUNG</name>
<keyword evidence="1" id="KW-0472">Membrane</keyword>
<dbReference type="EMBL" id="JANBQF010001269">
    <property type="protein sequence ID" value="KAJ1997621.1"/>
    <property type="molecule type" value="Genomic_DNA"/>
</dbReference>
<accession>A0A9W8BC97</accession>
<evidence type="ECO:0000313" key="3">
    <source>
        <dbReference type="Proteomes" id="UP001150907"/>
    </source>
</evidence>